<keyword evidence="4 7" id="KW-0812">Transmembrane</keyword>
<name>A0ABQ5U3E9_9PROT</name>
<comment type="caution">
    <text evidence="9">The sequence shown here is derived from an EMBL/GenBank/DDBJ whole genome shotgun (WGS) entry which is preliminary data.</text>
</comment>
<evidence type="ECO:0000259" key="8">
    <source>
        <dbReference type="Pfam" id="PF02470"/>
    </source>
</evidence>
<dbReference type="Pfam" id="PF02470">
    <property type="entry name" value="MlaD"/>
    <property type="match status" value="2"/>
</dbReference>
<dbReference type="Proteomes" id="UP001161409">
    <property type="component" value="Unassembled WGS sequence"/>
</dbReference>
<proteinExistence type="predicted"/>
<feature type="domain" description="Mce/MlaD" evidence="8">
    <location>
        <begin position="47"/>
        <end position="138"/>
    </location>
</feature>
<keyword evidence="2" id="KW-1003">Cell membrane</keyword>
<protein>
    <submittedName>
        <fullName evidence="9">Membrane protein</fullName>
    </submittedName>
</protein>
<reference evidence="9" key="2">
    <citation type="submission" date="2023-01" db="EMBL/GenBank/DDBJ databases">
        <title>Draft genome sequence of Sneathiella chinensis strain NBRC 103408.</title>
        <authorList>
            <person name="Sun Q."/>
            <person name="Mori K."/>
        </authorList>
    </citation>
    <scope>NUCLEOTIDE SEQUENCE</scope>
    <source>
        <strain evidence="9">NBRC 103408</strain>
    </source>
</reference>
<accession>A0ABQ5U3E9</accession>
<feature type="domain" description="Mce/MlaD" evidence="8">
    <location>
        <begin position="292"/>
        <end position="397"/>
    </location>
</feature>
<evidence type="ECO:0000256" key="4">
    <source>
        <dbReference type="ARBA" id="ARBA00022692"/>
    </source>
</evidence>
<gene>
    <name evidence="9" type="ORF">GCM10007924_18130</name>
</gene>
<comment type="subcellular location">
    <subcellularLocation>
        <location evidence="1">Cell inner membrane</location>
    </subcellularLocation>
</comment>
<evidence type="ECO:0000313" key="10">
    <source>
        <dbReference type="Proteomes" id="UP001161409"/>
    </source>
</evidence>
<keyword evidence="5 7" id="KW-1133">Transmembrane helix</keyword>
<keyword evidence="6 7" id="KW-0472">Membrane</keyword>
<dbReference type="EMBL" id="BSNF01000006">
    <property type="protein sequence ID" value="GLQ06592.1"/>
    <property type="molecule type" value="Genomic_DNA"/>
</dbReference>
<evidence type="ECO:0000256" key="6">
    <source>
        <dbReference type="ARBA" id="ARBA00023136"/>
    </source>
</evidence>
<dbReference type="InterPro" id="IPR051800">
    <property type="entry name" value="PqiA-PqiB_transport"/>
</dbReference>
<sequence length="569" mass="62111">MSDETGVPVEKPVIRRGYGGLFSIWLVPVIAILVAGWLIFQNISEKGPEIRIFLPSAKGMEAGKTPLKYRDVVIGVLDRIEFPDDDNGVNLIVEINSSAEKYLTDTARFWVVAPAIGFEGVSGLETLLSGAYLEIDPGTGGKEKRDFVGLETPPVITSRTAGTEFTLLTPRLGTVKRGTPILYRGLVVGKILGYSLSGDKQAVELYAFVEKPFDALVHEATLFWNAGGVSVTLSPAGLEVGAESLQALIAGAVEFETPPFLTDTFRASENHQFQLHSNRSAMENARFTERVSYILYFDGSVSGLSVGADVEFKGMKVGTVKDIKLQINPDTGQYFLPVVIEIEPQRVQIAGEETRIDSVVEAGQRRARIISALIEKGLKARLKTANFLTGQLIVDLDLLPERPAQYVAEQSDMQEIPTVPAGMDEITTSLARLVEKIERLPVERVSKAVLNTAEGLERIVNSPDFAGSVTEIRETARSVRRLVDNIDRETLPAIGGAFEDTRKALQRADQTLQSAEQLFDNTNGMLADGSPLKYDLTVMMRELAAASRAVRNLADFLERNPSSLLGGKK</sequence>
<evidence type="ECO:0000256" key="7">
    <source>
        <dbReference type="SAM" id="Phobius"/>
    </source>
</evidence>
<evidence type="ECO:0000256" key="3">
    <source>
        <dbReference type="ARBA" id="ARBA00022519"/>
    </source>
</evidence>
<evidence type="ECO:0000313" key="9">
    <source>
        <dbReference type="EMBL" id="GLQ06592.1"/>
    </source>
</evidence>
<reference evidence="9" key="1">
    <citation type="journal article" date="2014" name="Int. J. Syst. Evol. Microbiol.">
        <title>Complete genome of a new Firmicutes species belonging to the dominant human colonic microbiota ('Ruminococcus bicirculans') reveals two chromosomes and a selective capacity to utilize plant glucans.</title>
        <authorList>
            <consortium name="NISC Comparative Sequencing Program"/>
            <person name="Wegmann U."/>
            <person name="Louis P."/>
            <person name="Goesmann A."/>
            <person name="Henrissat B."/>
            <person name="Duncan S.H."/>
            <person name="Flint H.J."/>
        </authorList>
    </citation>
    <scope>NUCLEOTIDE SEQUENCE</scope>
    <source>
        <strain evidence="9">NBRC 103408</strain>
    </source>
</reference>
<dbReference type="PANTHER" id="PTHR30462">
    <property type="entry name" value="INTERMEMBRANE TRANSPORT PROTEIN PQIB-RELATED"/>
    <property type="match status" value="1"/>
</dbReference>
<evidence type="ECO:0000256" key="1">
    <source>
        <dbReference type="ARBA" id="ARBA00004533"/>
    </source>
</evidence>
<feature type="transmembrane region" description="Helical" evidence="7">
    <location>
        <begin position="21"/>
        <end position="40"/>
    </location>
</feature>
<evidence type="ECO:0000256" key="5">
    <source>
        <dbReference type="ARBA" id="ARBA00022989"/>
    </source>
</evidence>
<keyword evidence="3" id="KW-0997">Cell inner membrane</keyword>
<dbReference type="InterPro" id="IPR003399">
    <property type="entry name" value="Mce/MlaD"/>
</dbReference>
<keyword evidence="10" id="KW-1185">Reference proteome</keyword>
<organism evidence="9 10">
    <name type="scientific">Sneathiella chinensis</name>
    <dbReference type="NCBI Taxonomy" id="349750"/>
    <lineage>
        <taxon>Bacteria</taxon>
        <taxon>Pseudomonadati</taxon>
        <taxon>Pseudomonadota</taxon>
        <taxon>Alphaproteobacteria</taxon>
        <taxon>Sneathiellales</taxon>
        <taxon>Sneathiellaceae</taxon>
        <taxon>Sneathiella</taxon>
    </lineage>
</organism>
<dbReference type="RefSeq" id="WP_169560742.1">
    <property type="nucleotide sequence ID" value="NZ_BSNF01000006.1"/>
</dbReference>
<dbReference type="PANTHER" id="PTHR30462:SF2">
    <property type="entry name" value="INTERMEMBRANE TRANSPORT PROTEIN PQIB"/>
    <property type="match status" value="1"/>
</dbReference>
<evidence type="ECO:0000256" key="2">
    <source>
        <dbReference type="ARBA" id="ARBA00022475"/>
    </source>
</evidence>